<dbReference type="Gene3D" id="2.40.50.100">
    <property type="match status" value="1"/>
</dbReference>
<evidence type="ECO:0000256" key="1">
    <source>
        <dbReference type="ARBA" id="ARBA00004196"/>
    </source>
</evidence>
<keyword evidence="2" id="KW-0175">Coiled coil</keyword>
<evidence type="ECO:0000256" key="2">
    <source>
        <dbReference type="ARBA" id="ARBA00023054"/>
    </source>
</evidence>
<dbReference type="PANTHER" id="PTHR32347:SF14">
    <property type="entry name" value="EFFLUX SYSTEM COMPONENT YKNX-RELATED"/>
    <property type="match status" value="1"/>
</dbReference>
<dbReference type="Gene3D" id="2.40.30.170">
    <property type="match status" value="1"/>
</dbReference>
<sequence length="747" mass="83199">MKNLYIKTKNLIFKNKKTKIIALLLLFLIIFLIFKIISGKLKSGDGEGISQNQVVTLERGSVQNSVTEKGKVVPSNSVEVYAEKPLPVTHVNVKVGDKVKKGDVIAELDSSSIEQQLKSRRAQKSATDKNVSAQISAAKKRLSEAISGRDSGKNAAIVAAETSITQAMDQYLAAQKAYDDFKRSIDEKYNQGIVAEGDTKENLAYQEEATNLKYKQLQDNINKNNSKISENRAMAADKSRETDYLQNSLENEKRRLTEIGISIKEEQERLAEAQGQVSNYQTEISRLKAEKSQLEAEKSQLEAEKSQLEAEKSQLEAEKSQLKAKEQKLEEDRKRLSTSTSNEAKKELDRVSRELDEVIKQIGQRDKDIIDKKSALDNFDAIKKSANENVNSLTRRQNEVEIEVNRISEELGNAKADEQKYTSEADALEKELEAQEKQVDATKLEVQKAKDDVNLNSDKALKSQKAREDELKTLAQNVETAKNNYESAKKNLESTKTQVANEISGLSDNLKTARASANNLDSVEIENLTEELEKVMIKAPADGIVTELNAKEGQTPAASVAKIETIETLRVESQLKEYDKNSVSIGTEVEITSDAVMGKSYKGKVISIEPVPMKISEENKTSEVLYKTVIEINSGQENELAPGMTLRVKYILSEEKNTFKVPADAIFERDGKNYILALRKKSEDKYQIEKVEVTKGLANDAEIAIKSKDLKEKDKVLATSGGYGEGNIVKILDTNLPDEKAGKEDEK</sequence>
<evidence type="ECO:0000313" key="7">
    <source>
        <dbReference type="Proteomes" id="UP000568273"/>
    </source>
</evidence>
<keyword evidence="7" id="KW-1185">Reference proteome</keyword>
<dbReference type="Proteomes" id="UP000568273">
    <property type="component" value="Unassembled WGS sequence"/>
</dbReference>
<feature type="domain" description="YknX-like beta-barrel" evidence="5">
    <location>
        <begin position="570"/>
        <end position="648"/>
    </location>
</feature>
<dbReference type="AlphaFoldDB" id="A0A848RIJ0"/>
<feature type="region of interest" description="Disordered" evidence="3">
    <location>
        <begin position="298"/>
        <end position="349"/>
    </location>
</feature>
<dbReference type="PANTHER" id="PTHR32347">
    <property type="entry name" value="EFFLUX SYSTEM COMPONENT YKNX-RELATED"/>
    <property type="match status" value="1"/>
</dbReference>
<evidence type="ECO:0000313" key="6">
    <source>
        <dbReference type="EMBL" id="NMW85026.1"/>
    </source>
</evidence>
<dbReference type="InterPro" id="IPR058636">
    <property type="entry name" value="Beta-barrel_YknX"/>
</dbReference>
<keyword evidence="4" id="KW-0472">Membrane</keyword>
<comment type="subcellular location">
    <subcellularLocation>
        <location evidence="1">Cell envelope</location>
    </subcellularLocation>
</comment>
<evidence type="ECO:0000256" key="3">
    <source>
        <dbReference type="SAM" id="MobiDB-lite"/>
    </source>
</evidence>
<accession>A0A848RIJ0</accession>
<dbReference type="EMBL" id="JABDSR010000005">
    <property type="protein sequence ID" value="NMW85026.1"/>
    <property type="molecule type" value="Genomic_DNA"/>
</dbReference>
<dbReference type="Gene3D" id="1.20.5.1000">
    <property type="entry name" value="arf6 gtpase in complex with a specific effector, jip4"/>
    <property type="match status" value="1"/>
</dbReference>
<dbReference type="InterPro" id="IPR050465">
    <property type="entry name" value="UPF0194_transport"/>
</dbReference>
<feature type="compositionally biased region" description="Basic and acidic residues" evidence="3">
    <location>
        <begin position="298"/>
        <end position="335"/>
    </location>
</feature>
<dbReference type="Pfam" id="PF25990">
    <property type="entry name" value="Beta-barrel_YknX"/>
    <property type="match status" value="1"/>
</dbReference>
<proteinExistence type="predicted"/>
<evidence type="ECO:0000256" key="4">
    <source>
        <dbReference type="SAM" id="Phobius"/>
    </source>
</evidence>
<keyword evidence="4" id="KW-1133">Transmembrane helix</keyword>
<protein>
    <submittedName>
        <fullName evidence="6">Biotin/lipoyl-binding protein</fullName>
    </submittedName>
</protein>
<organism evidence="6 7">
    <name type="scientific">Peptoniphilus faecalis</name>
    <dbReference type="NCBI Taxonomy" id="2731255"/>
    <lineage>
        <taxon>Bacteria</taxon>
        <taxon>Bacillati</taxon>
        <taxon>Bacillota</taxon>
        <taxon>Tissierellia</taxon>
        <taxon>Tissierellales</taxon>
        <taxon>Peptoniphilaceae</taxon>
        <taxon>Peptoniphilus</taxon>
    </lineage>
</organism>
<dbReference type="GO" id="GO:0030313">
    <property type="term" value="C:cell envelope"/>
    <property type="evidence" value="ECO:0007669"/>
    <property type="project" value="UniProtKB-SubCell"/>
</dbReference>
<evidence type="ECO:0000259" key="5">
    <source>
        <dbReference type="Pfam" id="PF25990"/>
    </source>
</evidence>
<gene>
    <name evidence="6" type="ORF">HKO22_04625</name>
</gene>
<reference evidence="6" key="1">
    <citation type="submission" date="2020-04" db="EMBL/GenBank/DDBJ databases">
        <title>Peptoniphilus sp. nov. isolated from swine feces.</title>
        <authorList>
            <person name="Ryu S.W."/>
        </authorList>
    </citation>
    <scope>NUCLEOTIDE SEQUENCE [LARGE SCALE GENOMIC DNA]</scope>
    <source>
        <strain evidence="6">AGMB00490</strain>
    </source>
</reference>
<comment type="caution">
    <text evidence="6">The sequence shown here is derived from an EMBL/GenBank/DDBJ whole genome shotgun (WGS) entry which is preliminary data.</text>
</comment>
<feature type="transmembrane region" description="Helical" evidence="4">
    <location>
        <begin position="20"/>
        <end position="37"/>
    </location>
</feature>
<dbReference type="RefSeq" id="WP_169968877.1">
    <property type="nucleotide sequence ID" value="NZ_JABDSR010000005.1"/>
</dbReference>
<dbReference type="Gene3D" id="2.40.420.20">
    <property type="match status" value="1"/>
</dbReference>
<keyword evidence="4" id="KW-0812">Transmembrane</keyword>
<name>A0A848RIJ0_9FIRM</name>